<proteinExistence type="predicted"/>
<gene>
    <name evidence="1" type="ORF">HID58_094588</name>
</gene>
<keyword evidence="2" id="KW-1185">Reference proteome</keyword>
<name>A0ABQ7X718_BRANA</name>
<evidence type="ECO:0000313" key="1">
    <source>
        <dbReference type="EMBL" id="KAH0851643.1"/>
    </source>
</evidence>
<dbReference type="Proteomes" id="UP000824890">
    <property type="component" value="Unassembled WGS sequence"/>
</dbReference>
<evidence type="ECO:0000313" key="2">
    <source>
        <dbReference type="Proteomes" id="UP000824890"/>
    </source>
</evidence>
<dbReference type="EMBL" id="JAGKQM010001603">
    <property type="protein sequence ID" value="KAH0851643.1"/>
    <property type="molecule type" value="Genomic_DNA"/>
</dbReference>
<reference evidence="1 2" key="1">
    <citation type="submission" date="2021-05" db="EMBL/GenBank/DDBJ databases">
        <title>Genome Assembly of Synthetic Allotetraploid Brassica napus Reveals Homoeologous Exchanges between Subgenomes.</title>
        <authorList>
            <person name="Davis J.T."/>
        </authorList>
    </citation>
    <scope>NUCLEOTIDE SEQUENCE [LARGE SCALE GENOMIC DNA]</scope>
    <source>
        <strain evidence="2">cv. Da-Ae</strain>
        <tissue evidence="1">Seedling</tissue>
    </source>
</reference>
<sequence>MLLAEGNCGMRSGCKCVGCGGDLAKCTQTWASPARPHTTRLLSSRCSGYELSVRGFRRGLSSPRTMPANVDLTASATLAPANEESYKTLRLQ</sequence>
<comment type="caution">
    <text evidence="1">The sequence shown here is derived from an EMBL/GenBank/DDBJ whole genome shotgun (WGS) entry which is preliminary data.</text>
</comment>
<accession>A0ABQ7X718</accession>
<organism evidence="1 2">
    <name type="scientific">Brassica napus</name>
    <name type="common">Rape</name>
    <dbReference type="NCBI Taxonomy" id="3708"/>
    <lineage>
        <taxon>Eukaryota</taxon>
        <taxon>Viridiplantae</taxon>
        <taxon>Streptophyta</taxon>
        <taxon>Embryophyta</taxon>
        <taxon>Tracheophyta</taxon>
        <taxon>Spermatophyta</taxon>
        <taxon>Magnoliopsida</taxon>
        <taxon>eudicotyledons</taxon>
        <taxon>Gunneridae</taxon>
        <taxon>Pentapetalae</taxon>
        <taxon>rosids</taxon>
        <taxon>malvids</taxon>
        <taxon>Brassicales</taxon>
        <taxon>Brassicaceae</taxon>
        <taxon>Brassiceae</taxon>
        <taxon>Brassica</taxon>
    </lineage>
</organism>
<protein>
    <submittedName>
        <fullName evidence="1">Uncharacterized protein</fullName>
    </submittedName>
</protein>